<evidence type="ECO:0000256" key="1">
    <source>
        <dbReference type="ARBA" id="ARBA00004629"/>
    </source>
</evidence>
<keyword evidence="7" id="KW-0175">Coiled coil</keyword>
<dbReference type="GeneID" id="54302431"/>
<evidence type="ECO:0000256" key="4">
    <source>
        <dbReference type="ARBA" id="ARBA00022618"/>
    </source>
</evidence>
<reference evidence="11" key="1">
    <citation type="journal article" date="2020" name="Stud. Mycol.">
        <title>101 Dothideomycetes genomes: a test case for predicting lifestyles and emergence of pathogens.</title>
        <authorList>
            <person name="Haridas S."/>
            <person name="Albert R."/>
            <person name="Binder M."/>
            <person name="Bloem J."/>
            <person name="Labutti K."/>
            <person name="Salamov A."/>
            <person name="Andreopoulos B."/>
            <person name="Baker S."/>
            <person name="Barry K."/>
            <person name="Bills G."/>
            <person name="Bluhm B."/>
            <person name="Cannon C."/>
            <person name="Castanera R."/>
            <person name="Culley D."/>
            <person name="Daum C."/>
            <person name="Ezra D."/>
            <person name="Gonzalez J."/>
            <person name="Henrissat B."/>
            <person name="Kuo A."/>
            <person name="Liang C."/>
            <person name="Lipzen A."/>
            <person name="Lutzoni F."/>
            <person name="Magnuson J."/>
            <person name="Mondo S."/>
            <person name="Nolan M."/>
            <person name="Ohm R."/>
            <person name="Pangilinan J."/>
            <person name="Park H.-J."/>
            <person name="Ramirez L."/>
            <person name="Alfaro M."/>
            <person name="Sun H."/>
            <person name="Tritt A."/>
            <person name="Yoshinaga Y."/>
            <person name="Zwiers L.-H."/>
            <person name="Turgeon B."/>
            <person name="Goodwin S."/>
            <person name="Spatafora J."/>
            <person name="Crous P."/>
            <person name="Grigoriev I."/>
        </authorList>
    </citation>
    <scope>NUCLEOTIDE SEQUENCE</scope>
    <source>
        <strain evidence="11">CBS 121167</strain>
    </source>
</reference>
<feature type="region of interest" description="Disordered" evidence="10">
    <location>
        <begin position="186"/>
        <end position="209"/>
    </location>
</feature>
<dbReference type="GO" id="GO:0005634">
    <property type="term" value="C:nucleus"/>
    <property type="evidence" value="ECO:0007669"/>
    <property type="project" value="InterPro"/>
</dbReference>
<dbReference type="Pfam" id="PF05859">
    <property type="entry name" value="Mis12"/>
    <property type="match status" value="1"/>
</dbReference>
<dbReference type="GO" id="GO:0051301">
    <property type="term" value="P:cell division"/>
    <property type="evidence" value="ECO:0007669"/>
    <property type="project" value="UniProtKB-KW"/>
</dbReference>
<protein>
    <recommendedName>
        <fullName evidence="13">Mis12 domain-containing protein</fullName>
    </recommendedName>
</protein>
<dbReference type="GO" id="GO:0000070">
    <property type="term" value="P:mitotic sister chromatid segregation"/>
    <property type="evidence" value="ECO:0007669"/>
    <property type="project" value="TreeGrafter"/>
</dbReference>
<keyword evidence="9" id="KW-0137">Centromere</keyword>
<dbReference type="AlphaFoldDB" id="A0A6A6B839"/>
<evidence type="ECO:0008006" key="13">
    <source>
        <dbReference type="Google" id="ProtNLM"/>
    </source>
</evidence>
<evidence type="ECO:0000256" key="7">
    <source>
        <dbReference type="ARBA" id="ARBA00023054"/>
    </source>
</evidence>
<evidence type="ECO:0000256" key="8">
    <source>
        <dbReference type="ARBA" id="ARBA00023306"/>
    </source>
</evidence>
<comment type="similarity">
    <text evidence="2">Belongs to the mis12 family.</text>
</comment>
<dbReference type="PANTHER" id="PTHR14527">
    <property type="entry name" value="PROTEIN MIS12 HOMOLOG"/>
    <property type="match status" value="1"/>
</dbReference>
<keyword evidence="4" id="KW-0132">Cell division</keyword>
<keyword evidence="3" id="KW-0158">Chromosome</keyword>
<evidence type="ECO:0000256" key="2">
    <source>
        <dbReference type="ARBA" id="ARBA00008643"/>
    </source>
</evidence>
<dbReference type="OrthoDB" id="1884855at2759"/>
<keyword evidence="5" id="KW-0498">Mitosis</keyword>
<keyword evidence="6" id="KW-0995">Kinetochore</keyword>
<evidence type="ECO:0000256" key="6">
    <source>
        <dbReference type="ARBA" id="ARBA00022838"/>
    </source>
</evidence>
<name>A0A6A6B839_9PEZI</name>
<evidence type="ECO:0000256" key="9">
    <source>
        <dbReference type="ARBA" id="ARBA00023328"/>
    </source>
</evidence>
<dbReference type="EMBL" id="ML995490">
    <property type="protein sequence ID" value="KAF2140260.1"/>
    <property type="molecule type" value="Genomic_DNA"/>
</dbReference>
<dbReference type="GO" id="GO:0051382">
    <property type="term" value="P:kinetochore assembly"/>
    <property type="evidence" value="ECO:0007669"/>
    <property type="project" value="TreeGrafter"/>
</dbReference>
<gene>
    <name evidence="11" type="ORF">K452DRAFT_327651</name>
</gene>
<dbReference type="GO" id="GO:0000444">
    <property type="term" value="C:MIS12/MIND type complex"/>
    <property type="evidence" value="ECO:0007669"/>
    <property type="project" value="TreeGrafter"/>
</dbReference>
<dbReference type="RefSeq" id="XP_033395973.1">
    <property type="nucleotide sequence ID" value="XM_033544935.1"/>
</dbReference>
<dbReference type="InterPro" id="IPR008685">
    <property type="entry name" value="Centromere_Mis12"/>
</dbReference>
<feature type="compositionally biased region" description="Low complexity" evidence="10">
    <location>
        <begin position="191"/>
        <end position="209"/>
    </location>
</feature>
<feature type="region of interest" description="Disordered" evidence="10">
    <location>
        <begin position="284"/>
        <end position="339"/>
    </location>
</feature>
<sequence length="372" mass="39907">MASTKQIETSLLTEHFRYTPLSLIDHIINAINELISHAVDAVERGLNDAPPSILGFVARAEAENTIPDTDGDGNLLFPEMRAEIEEGVHQLETLLESTVDKNFDKLEIYLLRNVLTVPEDLVPWVKLAHYENLELSQPTTASAKPTPTPESVQALRRKVHETNKLHTALLTEKARNDALLTHLRSLLGSGPQPKAEPASSPAPDDASAQHQPSFAFLANTPAAQTLGISLQAQSGSNPAATAAAAAATPIQTNTAFTLSQLPALRRLLESLRPKIAALSAAAAASSEGAEGAEVPENASARARRDYVETQTRRLLEKRGVDVRSGEGGDGEGLGRRVGQDEIRGMEAVAELLGKPAEERVERAAEADRMDVS</sequence>
<keyword evidence="8" id="KW-0131">Cell cycle</keyword>
<organism evidence="11 12">
    <name type="scientific">Aplosporella prunicola CBS 121167</name>
    <dbReference type="NCBI Taxonomy" id="1176127"/>
    <lineage>
        <taxon>Eukaryota</taxon>
        <taxon>Fungi</taxon>
        <taxon>Dikarya</taxon>
        <taxon>Ascomycota</taxon>
        <taxon>Pezizomycotina</taxon>
        <taxon>Dothideomycetes</taxon>
        <taxon>Dothideomycetes incertae sedis</taxon>
        <taxon>Botryosphaeriales</taxon>
        <taxon>Aplosporellaceae</taxon>
        <taxon>Aplosporella</taxon>
    </lineage>
</organism>
<evidence type="ECO:0000256" key="3">
    <source>
        <dbReference type="ARBA" id="ARBA00022454"/>
    </source>
</evidence>
<accession>A0A6A6B839</accession>
<evidence type="ECO:0000313" key="12">
    <source>
        <dbReference type="Proteomes" id="UP000799438"/>
    </source>
</evidence>
<evidence type="ECO:0000313" key="11">
    <source>
        <dbReference type="EMBL" id="KAF2140260.1"/>
    </source>
</evidence>
<proteinExistence type="inferred from homology"/>
<comment type="subcellular location">
    <subcellularLocation>
        <location evidence="1">Chromosome</location>
        <location evidence="1">Centromere</location>
        <location evidence="1">Kinetochore</location>
    </subcellularLocation>
</comment>
<keyword evidence="12" id="KW-1185">Reference proteome</keyword>
<evidence type="ECO:0000256" key="10">
    <source>
        <dbReference type="SAM" id="MobiDB-lite"/>
    </source>
</evidence>
<feature type="compositionally biased region" description="Basic and acidic residues" evidence="10">
    <location>
        <begin position="302"/>
        <end position="339"/>
    </location>
</feature>
<evidence type="ECO:0000256" key="5">
    <source>
        <dbReference type="ARBA" id="ARBA00022776"/>
    </source>
</evidence>
<dbReference type="PANTHER" id="PTHR14527:SF2">
    <property type="entry name" value="PROTEIN MIS12 HOMOLOG"/>
    <property type="match status" value="1"/>
</dbReference>
<dbReference type="Proteomes" id="UP000799438">
    <property type="component" value="Unassembled WGS sequence"/>
</dbReference>